<evidence type="ECO:0000313" key="2">
    <source>
        <dbReference type="Proteomes" id="UP000245320"/>
    </source>
</evidence>
<keyword evidence="1" id="KW-0472">Membrane</keyword>
<organism evidence="2 3">
    <name type="scientific">Tursiops truncatus</name>
    <name type="common">Atlantic bottle-nosed dolphin</name>
    <name type="synonym">Delphinus truncatus</name>
    <dbReference type="NCBI Taxonomy" id="9739"/>
    <lineage>
        <taxon>Eukaryota</taxon>
        <taxon>Metazoa</taxon>
        <taxon>Chordata</taxon>
        <taxon>Craniata</taxon>
        <taxon>Vertebrata</taxon>
        <taxon>Euteleostomi</taxon>
        <taxon>Mammalia</taxon>
        <taxon>Eutheria</taxon>
        <taxon>Laurasiatheria</taxon>
        <taxon>Artiodactyla</taxon>
        <taxon>Whippomorpha</taxon>
        <taxon>Cetacea</taxon>
        <taxon>Odontoceti</taxon>
        <taxon>Delphinidae</taxon>
        <taxon>Tursiops</taxon>
    </lineage>
</organism>
<evidence type="ECO:0000256" key="1">
    <source>
        <dbReference type="SAM" id="Phobius"/>
    </source>
</evidence>
<dbReference type="InParanoid" id="A0A6J3RWW6"/>
<proteinExistence type="predicted"/>
<keyword evidence="1" id="KW-0812">Transmembrane</keyword>
<evidence type="ECO:0000313" key="3">
    <source>
        <dbReference type="RefSeq" id="XP_033718839.1"/>
    </source>
</evidence>
<dbReference type="AlphaFoldDB" id="A0A6J3RWW6"/>
<keyword evidence="2" id="KW-1185">Reference proteome</keyword>
<feature type="transmembrane region" description="Helical" evidence="1">
    <location>
        <begin position="165"/>
        <end position="191"/>
    </location>
</feature>
<accession>A0A6J3RWW6</accession>
<sequence>MQGFPFPQGAFCFAWLLPGSAEQPCGRTGSWAAVAVVPLKLVLAAVAMSGWASVLRFGKPRPGGAHGLLLVLPWGHWPGKHREGSASWAAGPGCGFCGGVACLSWTSEAKLSSDQKLRFLTSQAPDEWYRRHIVGTTIVFSFPISKEDKDAPLGLRLLSPPVHRIPALSLAASFFVTSFVPAFALCCVNFWRVEMVLFAVVFASGI</sequence>
<dbReference type="Proteomes" id="UP000245320">
    <property type="component" value="Chromosome 9"/>
</dbReference>
<reference evidence="3" key="1">
    <citation type="submission" date="2025-08" db="UniProtKB">
        <authorList>
            <consortium name="RefSeq"/>
        </authorList>
    </citation>
    <scope>IDENTIFICATION</scope>
    <source>
        <tissue evidence="3">Spleen</tissue>
    </source>
</reference>
<gene>
    <name evidence="3" type="primary">LOC117313579</name>
</gene>
<keyword evidence="1" id="KW-1133">Transmembrane helix</keyword>
<name>A0A6J3RWW6_TURTR</name>
<protein>
    <submittedName>
        <fullName evidence="3">Uncharacterized protein LOC117313579</fullName>
    </submittedName>
</protein>
<dbReference type="RefSeq" id="XP_033718839.1">
    <property type="nucleotide sequence ID" value="XM_033862948.1"/>
</dbReference>